<proteinExistence type="predicted"/>
<evidence type="ECO:0000256" key="1">
    <source>
        <dbReference type="SAM" id="MobiDB-lite"/>
    </source>
</evidence>
<gene>
    <name evidence="2" type="ORF">TcWFU_000797</name>
</gene>
<accession>A0ABR4QKX2</accession>
<dbReference type="EMBL" id="JAKROA010000002">
    <property type="protein sequence ID" value="KAL5109733.1"/>
    <property type="molecule type" value="Genomic_DNA"/>
</dbReference>
<comment type="caution">
    <text evidence="2">The sequence shown here is derived from an EMBL/GenBank/DDBJ whole genome shotgun (WGS) entry which is preliminary data.</text>
</comment>
<feature type="compositionally biased region" description="Polar residues" evidence="1">
    <location>
        <begin position="98"/>
        <end position="111"/>
    </location>
</feature>
<protein>
    <submittedName>
        <fullName evidence="2">Uncharacterized protein</fullName>
    </submittedName>
</protein>
<keyword evidence="3" id="KW-1185">Reference proteome</keyword>
<reference evidence="2 3" key="1">
    <citation type="journal article" date="2022" name="Front. Cell. Infect. Microbiol.">
        <title>The Genomes of Two Strains of Taenia crassiceps the Animal Model for the Study of Human Cysticercosis.</title>
        <authorList>
            <person name="Bobes R.J."/>
            <person name="Estrada K."/>
            <person name="Rios-Valencia D.G."/>
            <person name="Calderon-Gallegos A."/>
            <person name="de la Torre P."/>
            <person name="Carrero J.C."/>
            <person name="Sanchez-Flores A."/>
            <person name="Laclette J.P."/>
        </authorList>
    </citation>
    <scope>NUCLEOTIDE SEQUENCE [LARGE SCALE GENOMIC DNA]</scope>
    <source>
        <strain evidence="2">WFUcys</strain>
    </source>
</reference>
<name>A0ABR4QKX2_9CEST</name>
<sequence length="118" mass="13840">MEVSLEPNTYMNEADYYERKGEQALLKISMFVDLVENNYADAVDSLQKALSFLDKAKSELDIESDELRILEMRQESLHRQFDALRPYRFLLTHRSFTKSTATRSQSDTISSLPDRRRI</sequence>
<dbReference type="Proteomes" id="UP001651158">
    <property type="component" value="Unassembled WGS sequence"/>
</dbReference>
<feature type="region of interest" description="Disordered" evidence="1">
    <location>
        <begin position="98"/>
        <end position="118"/>
    </location>
</feature>
<organism evidence="2 3">
    <name type="scientific">Taenia crassiceps</name>
    <dbReference type="NCBI Taxonomy" id="6207"/>
    <lineage>
        <taxon>Eukaryota</taxon>
        <taxon>Metazoa</taxon>
        <taxon>Spiralia</taxon>
        <taxon>Lophotrochozoa</taxon>
        <taxon>Platyhelminthes</taxon>
        <taxon>Cestoda</taxon>
        <taxon>Eucestoda</taxon>
        <taxon>Cyclophyllidea</taxon>
        <taxon>Taeniidae</taxon>
        <taxon>Taenia</taxon>
    </lineage>
</organism>
<evidence type="ECO:0000313" key="2">
    <source>
        <dbReference type="EMBL" id="KAL5109733.1"/>
    </source>
</evidence>
<evidence type="ECO:0000313" key="3">
    <source>
        <dbReference type="Proteomes" id="UP001651158"/>
    </source>
</evidence>